<evidence type="ECO:0000313" key="7">
    <source>
        <dbReference type="Proteomes" id="UP001237292"/>
    </source>
</evidence>
<dbReference type="InterPro" id="IPR057326">
    <property type="entry name" value="KR_dom"/>
</dbReference>
<dbReference type="PANTHER" id="PTHR43775">
    <property type="entry name" value="FATTY ACID SYNTHASE"/>
    <property type="match status" value="1"/>
</dbReference>
<dbReference type="SMART" id="SM00827">
    <property type="entry name" value="PKS_AT"/>
    <property type="match status" value="1"/>
</dbReference>
<keyword evidence="2" id="KW-0596">Phosphopantetheine</keyword>
<dbReference type="Pfam" id="PF02801">
    <property type="entry name" value="Ketoacyl-synt_C"/>
    <property type="match status" value="1"/>
</dbReference>
<dbReference type="Gene3D" id="3.40.50.720">
    <property type="entry name" value="NAD(P)-binding Rossmann-like Domain"/>
    <property type="match status" value="1"/>
</dbReference>
<name>A0ABY9NPF2_9PSED</name>
<dbReference type="SUPFAM" id="SSF55048">
    <property type="entry name" value="Probable ACP-binding domain of malonyl-CoA ACP transacylase"/>
    <property type="match status" value="1"/>
</dbReference>
<dbReference type="CDD" id="cd00833">
    <property type="entry name" value="PKS"/>
    <property type="match status" value="1"/>
</dbReference>
<evidence type="ECO:0000256" key="1">
    <source>
        <dbReference type="ARBA" id="ARBA00006484"/>
    </source>
</evidence>
<evidence type="ECO:0000259" key="5">
    <source>
        <dbReference type="PROSITE" id="PS52004"/>
    </source>
</evidence>
<dbReference type="InterPro" id="IPR050091">
    <property type="entry name" value="PKS_NRPS_Biosynth_Enz"/>
</dbReference>
<dbReference type="SMART" id="SM00822">
    <property type="entry name" value="PKS_KR"/>
    <property type="match status" value="1"/>
</dbReference>
<dbReference type="PANTHER" id="PTHR43775:SF51">
    <property type="entry name" value="INACTIVE PHENOLPHTHIOCEROL SYNTHESIS POLYKETIDE SYNTHASE TYPE I PKS1-RELATED"/>
    <property type="match status" value="1"/>
</dbReference>
<feature type="domain" description="Ketosynthase family 3 (KS3)" evidence="5">
    <location>
        <begin position="39"/>
        <end position="465"/>
    </location>
</feature>
<dbReference type="EMBL" id="CP133164">
    <property type="protein sequence ID" value="WMN20446.1"/>
    <property type="molecule type" value="Genomic_DNA"/>
</dbReference>
<dbReference type="Gene3D" id="1.10.1200.10">
    <property type="entry name" value="ACP-like"/>
    <property type="match status" value="1"/>
</dbReference>
<dbReference type="Gene3D" id="3.40.47.10">
    <property type="match status" value="1"/>
</dbReference>
<accession>A0ABY9NPF2</accession>
<dbReference type="Pfam" id="PF22621">
    <property type="entry name" value="CurL-like_PKS_C"/>
    <property type="match status" value="1"/>
</dbReference>
<keyword evidence="7" id="KW-1185">Reference proteome</keyword>
<dbReference type="PROSITE" id="PS52004">
    <property type="entry name" value="KS3_2"/>
    <property type="match status" value="1"/>
</dbReference>
<evidence type="ECO:0000256" key="4">
    <source>
        <dbReference type="ARBA" id="ARBA00022679"/>
    </source>
</evidence>
<dbReference type="InterPro" id="IPR036291">
    <property type="entry name" value="NAD(P)-bd_dom_sf"/>
</dbReference>
<reference evidence="6 7" key="1">
    <citation type="journal article" date="2023" name="Access Microbiol">
        <title>The genome of a steinernematid-associated Pseudomonas piscis bacterium encodes the biosynthesis of insect toxins.</title>
        <authorList>
            <person name="Awori R.M."/>
            <person name="Hendre P."/>
            <person name="Amugune N.O."/>
        </authorList>
    </citation>
    <scope>NUCLEOTIDE SEQUENCE [LARGE SCALE GENOMIC DNA]</scope>
    <source>
        <strain evidence="6 7">75</strain>
    </source>
</reference>
<dbReference type="InterPro" id="IPR020841">
    <property type="entry name" value="PKS_Beta-ketoAc_synthase_dom"/>
</dbReference>
<dbReference type="InterPro" id="IPR013968">
    <property type="entry name" value="PKS_KR"/>
</dbReference>
<dbReference type="InterPro" id="IPR014030">
    <property type="entry name" value="Ketoacyl_synth_N"/>
</dbReference>
<dbReference type="Gene3D" id="3.30.70.3290">
    <property type="match status" value="1"/>
</dbReference>
<dbReference type="RefSeq" id="WP_282878126.1">
    <property type="nucleotide sequence ID" value="NZ_CP133164.1"/>
</dbReference>
<dbReference type="SUPFAM" id="SSF47336">
    <property type="entry name" value="ACP-like"/>
    <property type="match status" value="1"/>
</dbReference>
<dbReference type="InterPro" id="IPR014031">
    <property type="entry name" value="Ketoacyl_synth_C"/>
</dbReference>
<evidence type="ECO:0000256" key="2">
    <source>
        <dbReference type="ARBA" id="ARBA00022450"/>
    </source>
</evidence>
<dbReference type="CDD" id="cd08955">
    <property type="entry name" value="KR_2_FAS_SDR_x"/>
    <property type="match status" value="1"/>
</dbReference>
<dbReference type="Pfam" id="PF00698">
    <property type="entry name" value="Acyl_transf_1"/>
    <property type="match status" value="1"/>
</dbReference>
<dbReference type="Pfam" id="PF00109">
    <property type="entry name" value="ketoacyl-synt"/>
    <property type="match status" value="1"/>
</dbReference>
<protein>
    <submittedName>
        <fullName evidence="6">Type I polyketide synthase</fullName>
    </submittedName>
</protein>
<gene>
    <name evidence="6" type="ORF">QL104_13950</name>
</gene>
<dbReference type="SUPFAM" id="SSF51735">
    <property type="entry name" value="NAD(P)-binding Rossmann-fold domains"/>
    <property type="match status" value="2"/>
</dbReference>
<dbReference type="Proteomes" id="UP001237292">
    <property type="component" value="Chromosome"/>
</dbReference>
<dbReference type="InterPro" id="IPR014043">
    <property type="entry name" value="Acyl_transferase_dom"/>
</dbReference>
<keyword evidence="4" id="KW-0808">Transferase</keyword>
<keyword evidence="3" id="KW-0597">Phosphoprotein</keyword>
<dbReference type="SUPFAM" id="SSF52151">
    <property type="entry name" value="FabD/lysophospholipase-like"/>
    <property type="match status" value="1"/>
</dbReference>
<dbReference type="InterPro" id="IPR001227">
    <property type="entry name" value="Ac_transferase_dom_sf"/>
</dbReference>
<dbReference type="InterPro" id="IPR016036">
    <property type="entry name" value="Malonyl_transacylase_ACP-bd"/>
</dbReference>
<dbReference type="Pfam" id="PF00550">
    <property type="entry name" value="PP-binding"/>
    <property type="match status" value="1"/>
</dbReference>
<comment type="similarity">
    <text evidence="1">Belongs to the short-chain dehydrogenases/reductases (SDR) family.</text>
</comment>
<dbReference type="SMART" id="SM00825">
    <property type="entry name" value="PKS_KS"/>
    <property type="match status" value="1"/>
</dbReference>
<dbReference type="InterPro" id="IPR036736">
    <property type="entry name" value="ACP-like_sf"/>
</dbReference>
<dbReference type="Pfam" id="PF08659">
    <property type="entry name" value="KR"/>
    <property type="match status" value="1"/>
</dbReference>
<proteinExistence type="inferred from homology"/>
<dbReference type="InterPro" id="IPR016035">
    <property type="entry name" value="Acyl_Trfase/lysoPLipase"/>
</dbReference>
<evidence type="ECO:0000256" key="3">
    <source>
        <dbReference type="ARBA" id="ARBA00022553"/>
    </source>
</evidence>
<dbReference type="InterPro" id="IPR009081">
    <property type="entry name" value="PP-bd_ACP"/>
</dbReference>
<dbReference type="SUPFAM" id="SSF53901">
    <property type="entry name" value="Thiolase-like"/>
    <property type="match status" value="1"/>
</dbReference>
<dbReference type="InterPro" id="IPR016039">
    <property type="entry name" value="Thiolase-like"/>
</dbReference>
<evidence type="ECO:0000313" key="6">
    <source>
        <dbReference type="EMBL" id="WMN20446.1"/>
    </source>
</evidence>
<dbReference type="Gene3D" id="3.40.366.10">
    <property type="entry name" value="Malonyl-Coenzyme A Acyl Carrier Protein, domain 2"/>
    <property type="match status" value="1"/>
</dbReference>
<organism evidence="6 7">
    <name type="scientific">Pseudomonas piscis</name>
    <dbReference type="NCBI Taxonomy" id="2614538"/>
    <lineage>
        <taxon>Bacteria</taxon>
        <taxon>Pseudomonadati</taxon>
        <taxon>Pseudomonadota</taxon>
        <taxon>Gammaproteobacteria</taxon>
        <taxon>Pseudomonadales</taxon>
        <taxon>Pseudomonadaceae</taxon>
        <taxon>Pseudomonas</taxon>
    </lineage>
</organism>
<sequence>MDNDIRDASKDQLQESLAQAITTIRALKDKVAGKSQVSGEPIAIVGLGCRLPGHADNPRRLWSLLKNATDAVGDMPTDRLYGTDYYDPDPQVPGKAYVMRGGFIDAVDQFDPTFFGISPKEAQGMDPQQRLALEVAWEALEHAAIAPDSLHGKKMGVFMGVSTNDYVRLRQQLGVAEDVNAYQFYGETSFVAGRIAYTLGSRGPAVVLDTSCSSSLVALHQACNSLRNRESDVALAGGVNLILSPYGFILVSKLRAVAPDGRCKTFDAAADGYGRAEGCVILALKRLSDAVRDQDPIMAVIEGSAVNNDGASSGITVPNIHAQEEVIRLALGQAGLQGVEVDYVEAHGTGTALGDPIELRALHAALGQQRDGAKPLLVGSIKANMGHLEPVAGVTGLAKILLCMQHETLVPQVHFHTPNPRVEWDRLALKVVTEATAWPRQGKARHAGVSSFGVTGTNAHVVVGDPPPRTRGAGHGSPWQLLTISAKGETPRRQVAGRYERFIAEHDELELRDLCYTANLGRAHFGHRFAAVADSRDGLREQLAAYASRKVIGNVFDGRCQGAPEGLVMLFPGQGCQYRGMARELYEHEPFFKARIDECRALLGPMMEVDLLTLVLDDSATSEGYLEQTRYAQPAIFAVEYALARLWMHWGIAPDAVFGHSFGEISAICVAGAISLADALRMVEARGRLAQQLMTAGGAMYALGMSEEQLGAVLRELPGTSVELAAVNSPQDLVVAGPQAEVQALAERLRTSGCKVRKLGVSHAFHSAATEPMLEAFREEVKQLRFSEPRMPVIAGVTGQVHTLSSLSSPDYWCMHTRQAVRFSAGVTTLREELSVGTFLEVAPDAVLTPLIGRDEGAGEVLAIPCMRHAGEPSRDLRIAAAQLYVAGYDLDWARLHEHDGALRQPMPSYAFQRQRYWFDVAQGASSGVSSAPPGSSSLMGHPVKAPTPAFEATLDCARLQALGAEYRDDLVLLPPARLLAAFTAQIIDQLQLESCAISLASMPQALVMHPDDQLNLFTELKPLAGSAWEVRCFALSDAAKAATADWQAVLSLTLQAHPVSAGPLPGAEQESTHEPGFVYHMQLPAETDGHGNRLAQVLEYLGQVIPDNAGATVAGLCRLFCTRASMHEVQSLALVASPADPQQFDCTLYGSAGQPVGRLEGVSLAAAGNEQALCGPLCQPDVLYSLDWLERPRKQADVLRPDRLFTLVASSPELAQPLVEQLQSAGHRALVMSPQALLEASRVALAQAPGQSPSLDSQALAAEIIVLDGKDVVDAHGTSLQELSNLSAQLFHPVLELVQALIALGERGGRLWLVTQGANAVGLAPGQAMQVATVPLWGLGKTIALEHPEHWGGLIDLAPDDHDWARALAAQVIDPDGEDKICLRPGKRYVQRLNHFSEARLPSRGYVPCAQGSYLITGGMGGIGLAMAQWLLDKGAAEVVITGRRPLERVGAELARFGAQASQVRYVQADITSRQDMLGVFAGCASPGLKLKGIFHAAGISIPQDLEDIDNESFDQVMRPKVEGTWLLHELSLDQDLEFFVMCSTIASVWGSQHVASYAAANQFLDGLAWHRRSQGLQALVIDWGLWAGGSHLFDEQVLNFLTSVGLKQIVPAQNIGLLSRILASGMTQLVVSGVDWDRFKPLLESRGPQPLLEYIRSQVPAARVAESTGGDILERLSATDEAGVLALLDGYVWEQYAQLLGVKTEQVRAKLEDGGSLMDYGLDSLLVMDMVARCRRDLKLEIKAREFLECPGLMWPDFLARSIREQGCLAEA</sequence>